<reference evidence="2" key="1">
    <citation type="submission" date="2014-09" db="EMBL/GenBank/DDBJ databases">
        <authorList>
            <person name="Magalhaes I.L.F."/>
            <person name="Oliveira U."/>
            <person name="Santos F.R."/>
            <person name="Vidigal T.H.D.A."/>
            <person name="Brescovit A.D."/>
            <person name="Santos A.J."/>
        </authorList>
    </citation>
    <scope>NUCLEOTIDE SEQUENCE</scope>
    <source>
        <tissue evidence="2">Shoot tissue taken approximately 20 cm above the soil surface</tissue>
    </source>
</reference>
<dbReference type="EMBL" id="GBRH01197638">
    <property type="protein sequence ID" value="JAE00258.1"/>
    <property type="molecule type" value="Transcribed_RNA"/>
</dbReference>
<evidence type="ECO:0000313" key="2">
    <source>
        <dbReference type="EMBL" id="JAE00258.1"/>
    </source>
</evidence>
<feature type="signal peptide" evidence="1">
    <location>
        <begin position="1"/>
        <end position="18"/>
    </location>
</feature>
<reference evidence="2" key="2">
    <citation type="journal article" date="2015" name="Data Brief">
        <title>Shoot transcriptome of the giant reed, Arundo donax.</title>
        <authorList>
            <person name="Barrero R.A."/>
            <person name="Guerrero F.D."/>
            <person name="Moolhuijzen P."/>
            <person name="Goolsby J.A."/>
            <person name="Tidwell J."/>
            <person name="Bellgard S.E."/>
            <person name="Bellgard M.I."/>
        </authorList>
    </citation>
    <scope>NUCLEOTIDE SEQUENCE</scope>
    <source>
        <tissue evidence="2">Shoot tissue taken approximately 20 cm above the soil surface</tissue>
    </source>
</reference>
<keyword evidence="1" id="KW-0732">Signal</keyword>
<protein>
    <submittedName>
        <fullName evidence="2">Uncharacterized protein</fullName>
    </submittedName>
</protein>
<name>A0A0A9EW38_ARUDO</name>
<feature type="chain" id="PRO_5002044230" evidence="1">
    <location>
        <begin position="19"/>
        <end position="69"/>
    </location>
</feature>
<organism evidence="2">
    <name type="scientific">Arundo donax</name>
    <name type="common">Giant reed</name>
    <name type="synonym">Donax arundinaceus</name>
    <dbReference type="NCBI Taxonomy" id="35708"/>
    <lineage>
        <taxon>Eukaryota</taxon>
        <taxon>Viridiplantae</taxon>
        <taxon>Streptophyta</taxon>
        <taxon>Embryophyta</taxon>
        <taxon>Tracheophyta</taxon>
        <taxon>Spermatophyta</taxon>
        <taxon>Magnoliopsida</taxon>
        <taxon>Liliopsida</taxon>
        <taxon>Poales</taxon>
        <taxon>Poaceae</taxon>
        <taxon>PACMAD clade</taxon>
        <taxon>Arundinoideae</taxon>
        <taxon>Arundineae</taxon>
        <taxon>Arundo</taxon>
    </lineage>
</organism>
<evidence type="ECO:0000256" key="1">
    <source>
        <dbReference type="SAM" id="SignalP"/>
    </source>
</evidence>
<dbReference type="AlphaFoldDB" id="A0A0A9EW38"/>
<proteinExistence type="predicted"/>
<accession>A0A0A9EW38</accession>
<sequence length="69" mass="7705">MWPCERVLGLCLAVDLLGHGINLMLHHMPLPCRSRVITASDTVYDLVDISAGICIKLLRAKIATYRYGH</sequence>